<evidence type="ECO:0000313" key="5">
    <source>
        <dbReference type="Proteomes" id="UP000663873"/>
    </source>
</evidence>
<evidence type="ECO:0000313" key="2">
    <source>
        <dbReference type="EMBL" id="CAF4468169.1"/>
    </source>
</evidence>
<proteinExistence type="predicted"/>
<dbReference type="EMBL" id="CAJOBP010003454">
    <property type="protein sequence ID" value="CAF4405852.1"/>
    <property type="molecule type" value="Genomic_DNA"/>
</dbReference>
<dbReference type="EMBL" id="CAJOBO010002789">
    <property type="protein sequence ID" value="CAF4468169.1"/>
    <property type="molecule type" value="Genomic_DNA"/>
</dbReference>
<dbReference type="Proteomes" id="UP000663851">
    <property type="component" value="Unassembled WGS sequence"/>
</dbReference>
<evidence type="ECO:0000313" key="4">
    <source>
        <dbReference type="Proteomes" id="UP000663848"/>
    </source>
</evidence>
<dbReference type="Proteomes" id="UP000663873">
    <property type="component" value="Unassembled WGS sequence"/>
</dbReference>
<dbReference type="Proteomes" id="UP000663848">
    <property type="component" value="Unassembled WGS sequence"/>
</dbReference>
<protein>
    <submittedName>
        <fullName evidence="3">Uncharacterized protein</fullName>
    </submittedName>
</protein>
<evidence type="ECO:0000313" key="1">
    <source>
        <dbReference type="EMBL" id="CAF4405852.1"/>
    </source>
</evidence>
<sequence>MTLNSSETKTILIVGGGLGGSALAQLLQQELSSSIQSDLKMGCIGSYMKTGKNQQIRSDSEIRNPIVSYSRIRYAKKNLDNFLNSSVGSVNSSETQSPTGFPRLDTLDDDQLSLHGIIDRQNSDAGITLEAATAQVDHSGHRIPLDTPGNMQ</sequence>
<dbReference type="EMBL" id="CAJOBR010003276">
    <property type="protein sequence ID" value="CAF4731701.1"/>
    <property type="molecule type" value="Genomic_DNA"/>
</dbReference>
<name>A0A821K3R6_9BILA</name>
<reference evidence="3" key="1">
    <citation type="submission" date="2021-02" db="EMBL/GenBank/DDBJ databases">
        <authorList>
            <person name="Nowell W R."/>
        </authorList>
    </citation>
    <scope>NUCLEOTIDE SEQUENCE</scope>
</reference>
<organism evidence="3 4">
    <name type="scientific">Rotaria socialis</name>
    <dbReference type="NCBI Taxonomy" id="392032"/>
    <lineage>
        <taxon>Eukaryota</taxon>
        <taxon>Metazoa</taxon>
        <taxon>Spiralia</taxon>
        <taxon>Gnathifera</taxon>
        <taxon>Rotifera</taxon>
        <taxon>Eurotatoria</taxon>
        <taxon>Bdelloidea</taxon>
        <taxon>Philodinida</taxon>
        <taxon>Philodinidae</taxon>
        <taxon>Rotaria</taxon>
    </lineage>
</organism>
<accession>A0A821K3R6</accession>
<evidence type="ECO:0000313" key="3">
    <source>
        <dbReference type="EMBL" id="CAF4731701.1"/>
    </source>
</evidence>
<keyword evidence="5" id="KW-1185">Reference proteome</keyword>
<gene>
    <name evidence="2" type="ORF">HFQ381_LOCUS25224</name>
    <name evidence="3" type="ORF">QYT958_LOCUS19614</name>
    <name evidence="1" type="ORF">UJA718_LOCUS19448</name>
</gene>
<dbReference type="AlphaFoldDB" id="A0A821K3R6"/>
<comment type="caution">
    <text evidence="3">The sequence shown here is derived from an EMBL/GenBank/DDBJ whole genome shotgun (WGS) entry which is preliminary data.</text>
</comment>